<dbReference type="Pfam" id="PF05638">
    <property type="entry name" value="T6SS_HCP"/>
    <property type="match status" value="1"/>
</dbReference>
<dbReference type="OrthoDB" id="5674026at2"/>
<dbReference type="Proteomes" id="UP000322184">
    <property type="component" value="Unassembled WGS sequence"/>
</dbReference>
<dbReference type="InterPro" id="IPR008514">
    <property type="entry name" value="T6SS_Hcp"/>
</dbReference>
<evidence type="ECO:0000313" key="2">
    <source>
        <dbReference type="Proteomes" id="UP000322184"/>
    </source>
</evidence>
<dbReference type="STRING" id="880156.AM629_18255"/>
<name>A0A5B0X6U9_9GAMM</name>
<sequence>MSRWIATARERIPGSIDNYVTGVSECSQQRGNLKDNRYKALSIGQTLKKAEFRFYKIDDSGKEKEYFKIILENVRVSSIATFMHDIKNGVFEKHTHHEYIDLSYEKITWHYIDGNIIHSDSLVERG</sequence>
<dbReference type="SUPFAM" id="SSF141452">
    <property type="entry name" value="Hcp1-like"/>
    <property type="match status" value="1"/>
</dbReference>
<gene>
    <name evidence="1" type="primary">hcp</name>
    <name evidence="1" type="ORF">F0L16_03540</name>
</gene>
<dbReference type="Gene3D" id="2.30.110.20">
    <property type="entry name" value="Hcp1-like"/>
    <property type="match status" value="1"/>
</dbReference>
<protein>
    <submittedName>
        <fullName evidence="1">Type VI secretion system tube protein Hcp</fullName>
    </submittedName>
</protein>
<dbReference type="NCBIfam" id="TIGR03344">
    <property type="entry name" value="VI_effect_Hcp1"/>
    <property type="match status" value="1"/>
</dbReference>
<dbReference type="EMBL" id="VTUW01000004">
    <property type="protein sequence ID" value="KAA1195110.1"/>
    <property type="molecule type" value="Genomic_DNA"/>
</dbReference>
<dbReference type="AlphaFoldDB" id="A0A5B0X6U9"/>
<evidence type="ECO:0000313" key="1">
    <source>
        <dbReference type="EMBL" id="KAA1195110.1"/>
    </source>
</evidence>
<dbReference type="InterPro" id="IPR036624">
    <property type="entry name" value="Hcp1-lik_sf"/>
</dbReference>
<accession>A0A5B0X6U9</accession>
<reference evidence="1 2" key="1">
    <citation type="submission" date="2019-09" db="EMBL/GenBank/DDBJ databases">
        <title>Whole genome sequence of Photorhabdus heterorhabditis strain ETL (Enterobacteriales: Enterobacteriaceae) a bacterial symbiont of Heterorhabditis zealandica strain ETL (Rhabditida: Heterorhabditidae).</title>
        <authorList>
            <person name="Lulamba T.E."/>
            <person name="Serepa-Dlamini M.H."/>
        </authorList>
    </citation>
    <scope>NUCLEOTIDE SEQUENCE [LARGE SCALE GENOMIC DNA]</scope>
    <source>
        <strain evidence="1 2">ETL</strain>
    </source>
</reference>
<comment type="caution">
    <text evidence="1">The sequence shown here is derived from an EMBL/GenBank/DDBJ whole genome shotgun (WGS) entry which is preliminary data.</text>
</comment>
<organism evidence="1 2">
    <name type="scientific">Photorhabdus heterorhabditis</name>
    <dbReference type="NCBI Taxonomy" id="880156"/>
    <lineage>
        <taxon>Bacteria</taxon>
        <taxon>Pseudomonadati</taxon>
        <taxon>Pseudomonadota</taxon>
        <taxon>Gammaproteobacteria</taxon>
        <taxon>Enterobacterales</taxon>
        <taxon>Morganellaceae</taxon>
        <taxon>Photorhabdus</taxon>
    </lineage>
</organism>
<proteinExistence type="predicted"/>